<dbReference type="InterPro" id="IPR050955">
    <property type="entry name" value="Plant_Biomass_Hydrol_Est"/>
</dbReference>
<dbReference type="InterPro" id="IPR010126">
    <property type="entry name" value="Esterase_phb"/>
</dbReference>
<proteinExistence type="predicted"/>
<gene>
    <name evidence="5" type="ORF">Q9312_02420</name>
</gene>
<dbReference type="Pfam" id="PF02412">
    <property type="entry name" value="TSP_3"/>
    <property type="match status" value="1"/>
</dbReference>
<dbReference type="AlphaFoldDB" id="A0AA51X862"/>
<dbReference type="InterPro" id="IPR003367">
    <property type="entry name" value="Thrombospondin_3-like_rpt"/>
</dbReference>
<dbReference type="EMBL" id="CP133548">
    <property type="protein sequence ID" value="WMS87790.1"/>
    <property type="molecule type" value="Genomic_DNA"/>
</dbReference>
<dbReference type="SUPFAM" id="SSF103647">
    <property type="entry name" value="TSP type-3 repeat"/>
    <property type="match status" value="1"/>
</dbReference>
<dbReference type="KEGG" id="plei:Q9312_02420"/>
<dbReference type="Pfam" id="PF10503">
    <property type="entry name" value="Esterase_PHB"/>
    <property type="match status" value="1"/>
</dbReference>
<dbReference type="NCBIfam" id="TIGR01840">
    <property type="entry name" value="esterase_phb"/>
    <property type="match status" value="1"/>
</dbReference>
<dbReference type="PANTHER" id="PTHR43037:SF5">
    <property type="entry name" value="FERULOYL ESTERASE"/>
    <property type="match status" value="1"/>
</dbReference>
<dbReference type="InterPro" id="IPR028974">
    <property type="entry name" value="TSP_type-3_rpt"/>
</dbReference>
<dbReference type="InterPro" id="IPR029058">
    <property type="entry name" value="AB_hydrolase_fold"/>
</dbReference>
<feature type="chain" id="PRO_5041267414" evidence="4">
    <location>
        <begin position="20"/>
        <end position="665"/>
    </location>
</feature>
<dbReference type="GO" id="GO:0005509">
    <property type="term" value="F:calcium ion binding"/>
    <property type="evidence" value="ECO:0007669"/>
    <property type="project" value="InterPro"/>
</dbReference>
<evidence type="ECO:0000256" key="1">
    <source>
        <dbReference type="ARBA" id="ARBA00022729"/>
    </source>
</evidence>
<dbReference type="PANTHER" id="PTHR43037">
    <property type="entry name" value="UNNAMED PRODUCT-RELATED"/>
    <property type="match status" value="1"/>
</dbReference>
<dbReference type="Gene3D" id="3.40.50.1820">
    <property type="entry name" value="alpha/beta hydrolase"/>
    <property type="match status" value="1"/>
</dbReference>
<feature type="signal peptide" evidence="4">
    <location>
        <begin position="1"/>
        <end position="19"/>
    </location>
</feature>
<accession>A0AA51X862</accession>
<organism evidence="5 6">
    <name type="scientific">Pleionea litopenaei</name>
    <dbReference type="NCBI Taxonomy" id="3070815"/>
    <lineage>
        <taxon>Bacteria</taxon>
        <taxon>Pseudomonadati</taxon>
        <taxon>Pseudomonadota</taxon>
        <taxon>Gammaproteobacteria</taxon>
        <taxon>Oceanospirillales</taxon>
        <taxon>Pleioneaceae</taxon>
        <taxon>Pleionea</taxon>
    </lineage>
</organism>
<dbReference type="Proteomes" id="UP001239782">
    <property type="component" value="Chromosome"/>
</dbReference>
<dbReference type="SUPFAM" id="SSF53474">
    <property type="entry name" value="alpha/beta-Hydrolases"/>
    <property type="match status" value="2"/>
</dbReference>
<feature type="compositionally biased region" description="Polar residues" evidence="3">
    <location>
        <begin position="577"/>
        <end position="586"/>
    </location>
</feature>
<evidence type="ECO:0000256" key="2">
    <source>
        <dbReference type="ARBA" id="ARBA00022801"/>
    </source>
</evidence>
<feature type="region of interest" description="Disordered" evidence="3">
    <location>
        <begin position="553"/>
        <end position="595"/>
    </location>
</feature>
<reference evidence="5 6" key="1">
    <citation type="submission" date="2023-08" db="EMBL/GenBank/DDBJ databases">
        <title>Pleionea litopenaei sp. nov., isolated from stomach of juvenile Litopenaeus vannamei.</title>
        <authorList>
            <person name="Rho A.M."/>
            <person name="Hwang C.Y."/>
        </authorList>
    </citation>
    <scope>NUCLEOTIDE SEQUENCE [LARGE SCALE GENOMIC DNA]</scope>
    <source>
        <strain evidence="5 6">HL-JVS1</strain>
    </source>
</reference>
<keyword evidence="6" id="KW-1185">Reference proteome</keyword>
<dbReference type="Gene3D" id="4.10.1080.10">
    <property type="entry name" value="TSP type-3 repeat"/>
    <property type="match status" value="1"/>
</dbReference>
<dbReference type="GO" id="GO:0016787">
    <property type="term" value="F:hydrolase activity"/>
    <property type="evidence" value="ECO:0007669"/>
    <property type="project" value="UniProtKB-KW"/>
</dbReference>
<name>A0AA51X862_9GAMM</name>
<keyword evidence="2" id="KW-0378">Hydrolase</keyword>
<dbReference type="GO" id="GO:0007155">
    <property type="term" value="P:cell adhesion"/>
    <property type="evidence" value="ECO:0007669"/>
    <property type="project" value="InterPro"/>
</dbReference>
<keyword evidence="1 4" id="KW-0732">Signal</keyword>
<dbReference type="GO" id="GO:0005576">
    <property type="term" value="C:extracellular region"/>
    <property type="evidence" value="ECO:0007669"/>
    <property type="project" value="InterPro"/>
</dbReference>
<evidence type="ECO:0000256" key="4">
    <source>
        <dbReference type="SAM" id="SignalP"/>
    </source>
</evidence>
<evidence type="ECO:0000256" key="3">
    <source>
        <dbReference type="SAM" id="MobiDB-lite"/>
    </source>
</evidence>
<evidence type="ECO:0000313" key="5">
    <source>
        <dbReference type="EMBL" id="WMS87790.1"/>
    </source>
</evidence>
<dbReference type="RefSeq" id="WP_309202945.1">
    <property type="nucleotide sequence ID" value="NZ_CP133548.1"/>
</dbReference>
<evidence type="ECO:0000313" key="6">
    <source>
        <dbReference type="Proteomes" id="UP001239782"/>
    </source>
</evidence>
<protein>
    <submittedName>
        <fullName evidence="5">PHB depolymerase family esterase</fullName>
    </submittedName>
</protein>
<sequence length="665" mass="70996">MQKLFIFLFFTLLVSQAPAGQWQQNVSIGGFNNVHIYTPDTTSPIGDGRSLLIVLHGCVQPINNYLTANLEDAAEQWGMVIAVPDAMNKAGFSCWSYWQGTKSRASGDYKNLIQLANIMSSQASRNIDANQVYIAGLSSGASFANTTACLAPDVFAGMGISAGPSIGTSSNGALGPCESADVKARCESYSGSYKSWFASQIASIAHGDNDSTVNQCYNQQNANGMAAVYNVQPLNGSQLLSADGGTAEEFLWQGSRVSMLWLNNVDHAWSGGAGASGGYISNSSINYASYLGKFFSQNNMRVDRNLGPVISNVSITTNSSSAIIVGDALDEEGEVSEVQLTTSIYENGEWIELSQTTTNDLSSDGQFGFQLTNLIDGYYQAKIIAVDNFNKSGEAIFENFRIGDLPPEQSPVLSNVVASVSGQCVTVSGTVYDVNDNLSRVQIQIDQRSIIATLQGDGFEGEMCEVSGGNRVANITAVDDTNLTASTQVSFVIDAGKTGDYNYHINQGHITWGDGYSACYLAFGTSEFTMREFSLGDNQCEWRADQNASCNGPTQICESAPSEPDSDNDGVPDSLDNCPNISNPDQLDSDNDGIGDLCEATPPPTVECEEFSSSNYAHVNAGRATTSGGYVFALGSGDAMGFYNIFQQNTLRLVSEGYYELGSCP</sequence>